<dbReference type="SMART" id="SM00388">
    <property type="entry name" value="HisKA"/>
    <property type="match status" value="1"/>
</dbReference>
<dbReference type="Pfam" id="PF01627">
    <property type="entry name" value="Hpt"/>
    <property type="match status" value="1"/>
</dbReference>
<name>A0A418YDD1_9GAMM</name>
<keyword evidence="13" id="KW-1133">Transmembrane helix</keyword>
<dbReference type="SUPFAM" id="SSF52172">
    <property type="entry name" value="CheY-like"/>
    <property type="match status" value="1"/>
</dbReference>
<dbReference type="SUPFAM" id="SSF55874">
    <property type="entry name" value="ATPase domain of HSP90 chaperone/DNA topoisomerase II/histidine kinase"/>
    <property type="match status" value="1"/>
</dbReference>
<keyword evidence="19" id="KW-1185">Reference proteome</keyword>
<evidence type="ECO:0000313" key="19">
    <source>
        <dbReference type="Proteomes" id="UP000283255"/>
    </source>
</evidence>
<feature type="domain" description="Histidine kinase" evidence="15">
    <location>
        <begin position="1052"/>
        <end position="1274"/>
    </location>
</feature>
<evidence type="ECO:0000256" key="3">
    <source>
        <dbReference type="ARBA" id="ARBA00022553"/>
    </source>
</evidence>
<dbReference type="InterPro" id="IPR011006">
    <property type="entry name" value="CheY-like_superfamily"/>
</dbReference>
<dbReference type="SMART" id="SM00387">
    <property type="entry name" value="HATPase_c"/>
    <property type="match status" value="1"/>
</dbReference>
<dbReference type="PANTHER" id="PTHR45339">
    <property type="entry name" value="HYBRID SIGNAL TRANSDUCTION HISTIDINE KINASE J"/>
    <property type="match status" value="1"/>
</dbReference>
<evidence type="ECO:0000256" key="5">
    <source>
        <dbReference type="ARBA" id="ARBA00022741"/>
    </source>
</evidence>
<dbReference type="SUPFAM" id="SSF55785">
    <property type="entry name" value="PYP-like sensor domain (PAS domain)"/>
    <property type="match status" value="1"/>
</dbReference>
<dbReference type="EMBL" id="QZCH01000016">
    <property type="protein sequence ID" value="RJG42538.1"/>
    <property type="molecule type" value="Genomic_DNA"/>
</dbReference>
<reference evidence="18 19" key="2">
    <citation type="submission" date="2019-01" db="EMBL/GenBank/DDBJ databases">
        <title>Motilimonas pumilus sp. nov., isolated from the gut of sea cucumber (Apostichopus japonicus).</title>
        <authorList>
            <person name="Wang F.-Q."/>
            <person name="Ren L.-H."/>
            <person name="Lin Y.-W."/>
            <person name="Sun G.-H."/>
            <person name="Du Z.-J."/>
            <person name="Zhao J.-X."/>
            <person name="Liu X.-J."/>
            <person name="Liu L.-J."/>
        </authorList>
    </citation>
    <scope>NUCLEOTIDE SEQUENCE [LARGE SCALE GENOMIC DNA]</scope>
    <source>
        <strain evidence="18 19">PLHSC7-2</strain>
    </source>
</reference>
<organism evidence="18 19">
    <name type="scientific">Motilimonas pumila</name>
    <dbReference type="NCBI Taxonomy" id="2303987"/>
    <lineage>
        <taxon>Bacteria</taxon>
        <taxon>Pseudomonadati</taxon>
        <taxon>Pseudomonadota</taxon>
        <taxon>Gammaproteobacteria</taxon>
        <taxon>Alteromonadales</taxon>
        <taxon>Alteromonadales genera incertae sedis</taxon>
        <taxon>Motilimonas</taxon>
    </lineage>
</organism>
<dbReference type="PANTHER" id="PTHR45339:SF5">
    <property type="entry name" value="HISTIDINE KINASE"/>
    <property type="match status" value="1"/>
</dbReference>
<dbReference type="GO" id="GO:0005886">
    <property type="term" value="C:plasma membrane"/>
    <property type="evidence" value="ECO:0007669"/>
    <property type="project" value="UniProtKB-SubCell"/>
</dbReference>
<evidence type="ECO:0000256" key="10">
    <source>
        <dbReference type="ARBA" id="ARBA00068150"/>
    </source>
</evidence>
<dbReference type="SUPFAM" id="SSF47384">
    <property type="entry name" value="Homodimeric domain of signal transducing histidine kinase"/>
    <property type="match status" value="1"/>
</dbReference>
<dbReference type="Gene3D" id="3.30.565.10">
    <property type="entry name" value="Histidine kinase-like ATPase, C-terminal domain"/>
    <property type="match status" value="1"/>
</dbReference>
<dbReference type="CDD" id="cd01007">
    <property type="entry name" value="PBP2_BvgS_HisK_like"/>
    <property type="match status" value="1"/>
</dbReference>
<dbReference type="InterPro" id="IPR036097">
    <property type="entry name" value="HisK_dim/P_sf"/>
</dbReference>
<dbReference type="Pfam" id="PF00497">
    <property type="entry name" value="SBP_bac_3"/>
    <property type="match status" value="2"/>
</dbReference>
<dbReference type="GO" id="GO:0000155">
    <property type="term" value="F:phosphorelay sensor kinase activity"/>
    <property type="evidence" value="ECO:0007669"/>
    <property type="project" value="InterPro"/>
</dbReference>
<keyword evidence="3 12" id="KW-0597">Phosphoprotein</keyword>
<dbReference type="OrthoDB" id="9810730at2"/>
<dbReference type="PROSITE" id="PS50109">
    <property type="entry name" value="HIS_KIN"/>
    <property type="match status" value="1"/>
</dbReference>
<dbReference type="PRINTS" id="PR00344">
    <property type="entry name" value="BCTRLSENSOR"/>
</dbReference>
<dbReference type="Gene3D" id="3.40.190.10">
    <property type="entry name" value="Periplasmic binding protein-like II"/>
    <property type="match status" value="6"/>
</dbReference>
<evidence type="ECO:0000256" key="11">
    <source>
        <dbReference type="PROSITE-ProRule" id="PRU00110"/>
    </source>
</evidence>
<keyword evidence="8" id="KW-0902">Two-component regulatory system</keyword>
<dbReference type="InterPro" id="IPR003661">
    <property type="entry name" value="HisK_dim/P_dom"/>
</dbReference>
<gene>
    <name evidence="18" type="ORF">D1Z90_12805</name>
</gene>
<comment type="caution">
    <text evidence="18">The sequence shown here is derived from an EMBL/GenBank/DDBJ whole genome shotgun (WGS) entry which is preliminary data.</text>
</comment>
<evidence type="ECO:0000313" key="18">
    <source>
        <dbReference type="EMBL" id="RJG42538.1"/>
    </source>
</evidence>
<dbReference type="InterPro" id="IPR003594">
    <property type="entry name" value="HATPase_dom"/>
</dbReference>
<dbReference type="Gene3D" id="3.30.450.20">
    <property type="entry name" value="PAS domain"/>
    <property type="match status" value="1"/>
</dbReference>
<dbReference type="CDD" id="cd17546">
    <property type="entry name" value="REC_hyHK_CKI1_RcsC-like"/>
    <property type="match status" value="1"/>
</dbReference>
<dbReference type="Pfam" id="PF02518">
    <property type="entry name" value="HATPase_c"/>
    <property type="match status" value="1"/>
</dbReference>
<evidence type="ECO:0000256" key="4">
    <source>
        <dbReference type="ARBA" id="ARBA00022679"/>
    </source>
</evidence>
<dbReference type="InterPro" id="IPR001638">
    <property type="entry name" value="Solute-binding_3/MltF_N"/>
</dbReference>
<keyword evidence="4" id="KW-0808">Transferase</keyword>
<keyword evidence="14" id="KW-0732">Signal</keyword>
<evidence type="ECO:0000256" key="12">
    <source>
        <dbReference type="PROSITE-ProRule" id="PRU00169"/>
    </source>
</evidence>
<keyword evidence="5" id="KW-0547">Nucleotide-binding</keyword>
<feature type="modified residue" description="4-aspartylphosphate" evidence="12">
    <location>
        <position position="1473"/>
    </location>
</feature>
<dbReference type="EC" id="2.7.13.3" evidence="2"/>
<evidence type="ECO:0000256" key="13">
    <source>
        <dbReference type="SAM" id="Phobius"/>
    </source>
</evidence>
<evidence type="ECO:0000256" key="2">
    <source>
        <dbReference type="ARBA" id="ARBA00012438"/>
    </source>
</evidence>
<dbReference type="InterPro" id="IPR036890">
    <property type="entry name" value="HATPase_C_sf"/>
</dbReference>
<feature type="chain" id="PRO_5019041751" description="Sensory/regulatory protein RpfC" evidence="14">
    <location>
        <begin position="24"/>
        <end position="1781"/>
    </location>
</feature>
<evidence type="ECO:0000256" key="9">
    <source>
        <dbReference type="ARBA" id="ARBA00064003"/>
    </source>
</evidence>
<dbReference type="Gene3D" id="1.10.287.130">
    <property type="match status" value="1"/>
</dbReference>
<feature type="domain" description="HPt" evidence="17">
    <location>
        <begin position="1578"/>
        <end position="1674"/>
    </location>
</feature>
<feature type="modified residue" description="Phosphohistidine" evidence="11">
    <location>
        <position position="1617"/>
    </location>
</feature>
<evidence type="ECO:0000256" key="14">
    <source>
        <dbReference type="SAM" id="SignalP"/>
    </source>
</evidence>
<keyword evidence="13" id="KW-0472">Membrane</keyword>
<evidence type="ECO:0000256" key="6">
    <source>
        <dbReference type="ARBA" id="ARBA00022777"/>
    </source>
</evidence>
<dbReference type="CDD" id="cd16922">
    <property type="entry name" value="HATPase_EvgS-ArcB-TorS-like"/>
    <property type="match status" value="1"/>
</dbReference>
<dbReference type="SMART" id="SM00448">
    <property type="entry name" value="REC"/>
    <property type="match status" value="1"/>
</dbReference>
<dbReference type="PROSITE" id="PS51257">
    <property type="entry name" value="PROKAR_LIPOPROTEIN"/>
    <property type="match status" value="1"/>
</dbReference>
<dbReference type="SUPFAM" id="SSF53850">
    <property type="entry name" value="Periplasmic binding protein-like II"/>
    <property type="match status" value="3"/>
</dbReference>
<dbReference type="Pfam" id="PF00072">
    <property type="entry name" value="Response_reg"/>
    <property type="match status" value="1"/>
</dbReference>
<comment type="catalytic activity">
    <reaction evidence="1">
        <text>ATP + protein L-histidine = ADP + protein N-phospho-L-histidine.</text>
        <dbReference type="EC" id="2.7.13.3"/>
    </reaction>
</comment>
<dbReference type="FunFam" id="1.10.287.130:FF:000002">
    <property type="entry name" value="Two-component osmosensing histidine kinase"/>
    <property type="match status" value="1"/>
</dbReference>
<reference evidence="18 19" key="1">
    <citation type="submission" date="2018-09" db="EMBL/GenBank/DDBJ databases">
        <authorList>
            <person name="Wang F."/>
        </authorList>
    </citation>
    <scope>NUCLEOTIDE SEQUENCE [LARGE SCALE GENOMIC DNA]</scope>
    <source>
        <strain evidence="18 19">PLHSC7-2</strain>
    </source>
</reference>
<evidence type="ECO:0000259" key="16">
    <source>
        <dbReference type="PROSITE" id="PS50110"/>
    </source>
</evidence>
<dbReference type="GO" id="GO:0005524">
    <property type="term" value="F:ATP binding"/>
    <property type="evidence" value="ECO:0007669"/>
    <property type="project" value="UniProtKB-KW"/>
</dbReference>
<keyword evidence="7" id="KW-0067">ATP-binding</keyword>
<dbReference type="Gene3D" id="1.20.120.160">
    <property type="entry name" value="HPT domain"/>
    <property type="match status" value="1"/>
</dbReference>
<evidence type="ECO:0000256" key="7">
    <source>
        <dbReference type="ARBA" id="ARBA00022840"/>
    </source>
</evidence>
<dbReference type="InterPro" id="IPR035965">
    <property type="entry name" value="PAS-like_dom_sf"/>
</dbReference>
<dbReference type="InterPro" id="IPR005467">
    <property type="entry name" value="His_kinase_dom"/>
</dbReference>
<keyword evidence="13" id="KW-0812">Transmembrane</keyword>
<feature type="domain" description="Response regulatory" evidence="16">
    <location>
        <begin position="1423"/>
        <end position="1538"/>
    </location>
</feature>
<dbReference type="FunFam" id="3.30.565.10:FF:000010">
    <property type="entry name" value="Sensor histidine kinase RcsC"/>
    <property type="match status" value="1"/>
</dbReference>
<feature type="transmembrane region" description="Helical" evidence="13">
    <location>
        <begin position="917"/>
        <end position="934"/>
    </location>
</feature>
<evidence type="ECO:0000256" key="8">
    <source>
        <dbReference type="ARBA" id="ARBA00023012"/>
    </source>
</evidence>
<dbReference type="CDD" id="cd00088">
    <property type="entry name" value="HPT"/>
    <property type="match status" value="1"/>
</dbReference>
<feature type="transmembrane region" description="Helical" evidence="13">
    <location>
        <begin position="875"/>
        <end position="897"/>
    </location>
</feature>
<dbReference type="InterPro" id="IPR001789">
    <property type="entry name" value="Sig_transdc_resp-reg_receiver"/>
</dbReference>
<dbReference type="Proteomes" id="UP000283255">
    <property type="component" value="Unassembled WGS sequence"/>
</dbReference>
<dbReference type="PROSITE" id="PS50894">
    <property type="entry name" value="HPT"/>
    <property type="match status" value="1"/>
</dbReference>
<dbReference type="InterPro" id="IPR036641">
    <property type="entry name" value="HPT_dom_sf"/>
</dbReference>
<protein>
    <recommendedName>
        <fullName evidence="10">Sensory/regulatory protein RpfC</fullName>
        <ecNumber evidence="2">2.7.13.3</ecNumber>
    </recommendedName>
</protein>
<accession>A0A418YDD1</accession>
<dbReference type="Pfam" id="PF00512">
    <property type="entry name" value="HisKA"/>
    <property type="match status" value="1"/>
</dbReference>
<dbReference type="InterPro" id="IPR004358">
    <property type="entry name" value="Sig_transdc_His_kin-like_C"/>
</dbReference>
<dbReference type="Gene3D" id="3.40.50.2300">
    <property type="match status" value="1"/>
</dbReference>
<keyword evidence="6" id="KW-0418">Kinase</keyword>
<dbReference type="PROSITE" id="PS50110">
    <property type="entry name" value="RESPONSE_REGULATORY"/>
    <property type="match status" value="1"/>
</dbReference>
<evidence type="ECO:0000256" key="1">
    <source>
        <dbReference type="ARBA" id="ARBA00000085"/>
    </source>
</evidence>
<dbReference type="SMART" id="SM00062">
    <property type="entry name" value="PBPb"/>
    <property type="match status" value="2"/>
</dbReference>
<proteinExistence type="predicted"/>
<comment type="subunit">
    <text evidence="9">At low DSF concentrations, interacts with RpfF.</text>
</comment>
<dbReference type="InterPro" id="IPR008207">
    <property type="entry name" value="Sig_transdc_His_kin_Hpt_dom"/>
</dbReference>
<dbReference type="CDD" id="cd00082">
    <property type="entry name" value="HisKA"/>
    <property type="match status" value="1"/>
</dbReference>
<dbReference type="RefSeq" id="WP_119911164.1">
    <property type="nucleotide sequence ID" value="NZ_QZCH01000016.1"/>
</dbReference>
<evidence type="ECO:0000259" key="15">
    <source>
        <dbReference type="PROSITE" id="PS50109"/>
    </source>
</evidence>
<dbReference type="SUPFAM" id="SSF47226">
    <property type="entry name" value="Histidine-containing phosphotransfer domain, HPT domain"/>
    <property type="match status" value="1"/>
</dbReference>
<feature type="signal peptide" evidence="14">
    <location>
        <begin position="1"/>
        <end position="23"/>
    </location>
</feature>
<evidence type="ECO:0000259" key="17">
    <source>
        <dbReference type="PROSITE" id="PS50894"/>
    </source>
</evidence>
<sequence>MVKFFSLGAVYALMFAYSCVISAAEMTSEQQAWLAKHQPISVAINTNKYPYTYLDEKGQLVGLSIDLLHEVKQVTGIEFEYVTDLSQQGIYQGLAEHKVDLYLTALKDPLEALPLLYSGRYINQQYHYFVNSDKIQTNIKLLLGPELKLAVVKGSGVSAMAQQTNAQIVAFDSSVEALRALNDGEVDVYAGERLATEFLTQSLHLNKVNEHQSIHPFTGYEMRIATGRDNQTLLDIMSYGFSQLGLPLRNAFVQKWLGKSQFTIPINGTFGHSRIPYMYDQGAGIGFEYSLLQHLFQNMGFQMGAISQFDSNLAIEALKHSQDLYFASGQFEKNDPNLFYSKAYSELNFDLAYLKKGNASRLLTAETKVGIIFSPEQSLVSTAQDRALRKLPIENFIKYADIKSAARALQNREIDYLFIETHTLQWLLNLNQIQQSVSLVNSSMSRVSMPLYVAFKDATIQASFNAELMRLEESDFLPLLEQKYLRTDFRPRITRSKLLAQLLAYFIYKKQSLDVNALLAVFYRPGDIYGIELIVDSLNKQSVFFRAAESGFERTTGFNTRDLNRLEKTLTYTDEAVTVNVGKIKLYSKLNVSQTSDNAIIPALSAYAEFSPDARAYIAKEYRSFGIDSAQLNFTVEELAWINRNPVVQVAVDPSALPYEAFENGQYVGMIADVLNLVSSRTGVNFVPVSVASWQQSTELIQQKKVMLASAAVENELLSINYRPGVSIFSDPLAIAVREDMGSNVSIAEFLEEKVAILQGASNTLTIMESYPEIDWVLVENATIGLELLARGEVEAMIDTRLVLNYLINIRAHSDINIGGYLNFSVSPTLFSVKSEPILFQIVDKALRAIDANEKNEIINKWSPNKTIEKVDYELIAILLGCFAVVVLVFVYSHFRLKKQIHVTRLAQQESEQRKEWVYYILNTSPIAMAIVQHDRAIYTNKRALELFKIDESEIDNFEVSKIYSDLSMRPVVYEKLKQDGSIIDLEIDFIDGNGEHFSTLTSYFVTEYDGEPATLFWSYDISEIRKLNQELGRMIVAADSANKAKSDFLANMSHEIRTPMNAIIGMSLLASKEAVSAKAREYITKVNQSSHSLLAIINDILDISKIEAGKLTIEAHRFNLLQGLEKPMDIVAMNASQKSSVRFFLDLSPNVPLELIGDDLRLGQIITNLTNNAIKFTHHGAVVLRLYSELDSNKQMQLRIEVSDTGIGMNQQQQEKLFQSFQQADVSTTRQYGGTGLGLSICKQLLDLMKGEIWVESEADIGSTFHVRLPIKVASSEMPKAAFKQLLLISDAEPLRHILQGAAKSLNIACLCCASLQEGLATLAQTHDIDGVIIDGYLLTPSILGNNELMTQLTALNGDKPVLFSHQDAAISQLCTQYGLIEVVEPWSIWQLLARLQQSEGPEAATLLTNSHQNTLDFQQARVLLVEDNITNQELALGLLAPHNLAIEVVSDGQQAVDAITRDPAYGCILMDIQMPVMDGYDASRAIREIAKQIPIIAMTANAMAGDREKAIGAGMNDYISKPIDYPTLIATLEKWLLVNTHSQRGNVIEGEAPAYRPEKVLAVLDQNQGMAVCNQSRELYEKIMSSFLQSAKPLKKSLIIDFKAGNWAEAERHAHSLKGLAANIGAQQLAQVCQQLEFIFAVADLDLDASVGEKVALFKQQLRLAIAAVTQALVPTEPEITQVETLPDEAQRDLVEPEQQAPAYAVANVAELVSALATISEQVKNYDFEAVAALEQLDVSALPQVLVSINQIKQQIDSYDYERAGEHIQQLMAELADNQ</sequence>